<evidence type="ECO:0000256" key="1">
    <source>
        <dbReference type="ARBA" id="ARBA00004651"/>
    </source>
</evidence>
<keyword evidence="3" id="KW-0328">Glycosyltransferase</keyword>
<protein>
    <submittedName>
        <fullName evidence="10">Phospholipid carrier-dependent glycosyltransferase</fullName>
    </submittedName>
</protein>
<feature type="transmembrane region" description="Helical" evidence="8">
    <location>
        <begin position="95"/>
        <end position="114"/>
    </location>
</feature>
<feature type="transmembrane region" description="Helical" evidence="8">
    <location>
        <begin position="323"/>
        <end position="342"/>
    </location>
</feature>
<keyword evidence="2" id="KW-1003">Cell membrane</keyword>
<evidence type="ECO:0000256" key="3">
    <source>
        <dbReference type="ARBA" id="ARBA00022676"/>
    </source>
</evidence>
<dbReference type="GO" id="GO:0005886">
    <property type="term" value="C:plasma membrane"/>
    <property type="evidence" value="ECO:0007669"/>
    <property type="project" value="UniProtKB-SubCell"/>
</dbReference>
<feature type="transmembrane region" description="Helical" evidence="8">
    <location>
        <begin position="150"/>
        <end position="167"/>
    </location>
</feature>
<dbReference type="PANTHER" id="PTHR33908:SF11">
    <property type="entry name" value="MEMBRANE PROTEIN"/>
    <property type="match status" value="1"/>
</dbReference>
<keyword evidence="11" id="KW-1185">Reference proteome</keyword>
<feature type="transmembrane region" description="Helical" evidence="8">
    <location>
        <begin position="120"/>
        <end position="138"/>
    </location>
</feature>
<dbReference type="InterPro" id="IPR050297">
    <property type="entry name" value="LipidA_mod_glycosyltrf_83"/>
</dbReference>
<feature type="transmembrane region" description="Helical" evidence="8">
    <location>
        <begin position="300"/>
        <end position="318"/>
    </location>
</feature>
<evidence type="ECO:0000256" key="4">
    <source>
        <dbReference type="ARBA" id="ARBA00022679"/>
    </source>
</evidence>
<feature type="transmembrane region" description="Helical" evidence="8">
    <location>
        <begin position="69"/>
        <end position="88"/>
    </location>
</feature>
<dbReference type="GO" id="GO:0016763">
    <property type="term" value="F:pentosyltransferase activity"/>
    <property type="evidence" value="ECO:0007669"/>
    <property type="project" value="TreeGrafter"/>
</dbReference>
<sequence length="476" mass="55491">MMFKLHKYNQSLIAILIFFFILTLRLPHLTSSPAEYHAWRQSDTDTIARNFLEQRFNIFYPQLNYDGPMPNYVQLEFQITTFLIAILYKMFGYHYVLARLVPLAFFLASAWFLYCLARKLYSVATAWYTVILYGTFPFNIYFSRAIMPESAALFFFIGSFYYFLRWIEEERVGFLYLSGIFTALAVSQKIPAIFVGIPMIVMALKKYKEKLLTQWQLWVFAFISLGTPFLYYSWLQAVAETDYVSGIAMHQVGMKFMTAIFTPEAQNFLAQALPRAFTPYALRLFLLGFFTLNISRDLPLVSWVLAMLLEVVTVVAVIKLDYYLLLLAPVLSLVGGKALAFLGKMKWGTVWVILILFFIFNHSWEKLEFYYQQDLELLEQAQIVQQYTKEDDLIVIGTFQPQLLNLASRKGWRANVTIPGDPEAEMEYYLRNGARFFVRLKEQIEGDEEGVYSKYIQTRFPAVLVKNNLVIYKLGD</sequence>
<dbReference type="InterPro" id="IPR038731">
    <property type="entry name" value="RgtA/B/C-like"/>
</dbReference>
<dbReference type="Proteomes" id="UP000515847">
    <property type="component" value="Chromosome"/>
</dbReference>
<keyword evidence="7 8" id="KW-0472">Membrane</keyword>
<dbReference type="Pfam" id="PF13231">
    <property type="entry name" value="PMT_2"/>
    <property type="match status" value="1"/>
</dbReference>
<feature type="transmembrane region" description="Helical" evidence="8">
    <location>
        <begin position="173"/>
        <end position="203"/>
    </location>
</feature>
<reference evidence="10 11" key="1">
    <citation type="journal article" date="2019" name="Front. Microbiol.">
        <title>Thermoanaerosceptrum fracticalcis gen. nov. sp. nov., a Novel Fumarate-Fermenting Microorganism From a Deep Fractured Carbonate Aquifer of the US Great Basin.</title>
        <authorList>
            <person name="Hamilton-Brehm S.D."/>
            <person name="Stewart L.E."/>
            <person name="Zavarin M."/>
            <person name="Caldwell M."/>
            <person name="Lawson P.A."/>
            <person name="Onstott T.C."/>
            <person name="Grzymski J."/>
            <person name="Neveux I."/>
            <person name="Lollar B.S."/>
            <person name="Russell C.E."/>
            <person name="Moser D.P."/>
        </authorList>
    </citation>
    <scope>NUCLEOTIDE SEQUENCE [LARGE SCALE GENOMIC DNA]</scope>
    <source>
        <strain evidence="10 11">DRI-13</strain>
    </source>
</reference>
<dbReference type="EMBL" id="CP045798">
    <property type="protein sequence ID" value="QNB47347.1"/>
    <property type="molecule type" value="Genomic_DNA"/>
</dbReference>
<dbReference type="PANTHER" id="PTHR33908">
    <property type="entry name" value="MANNOSYLTRANSFERASE YKCB-RELATED"/>
    <property type="match status" value="1"/>
</dbReference>
<dbReference type="RefSeq" id="WP_081908086.1">
    <property type="nucleotide sequence ID" value="NZ_CP045798.1"/>
</dbReference>
<keyword evidence="5 8" id="KW-0812">Transmembrane</keyword>
<keyword evidence="6 8" id="KW-1133">Transmembrane helix</keyword>
<evidence type="ECO:0000313" key="10">
    <source>
        <dbReference type="EMBL" id="QNB47347.1"/>
    </source>
</evidence>
<keyword evidence="4 10" id="KW-0808">Transferase</keyword>
<organism evidence="10 11">
    <name type="scientific">Thermanaerosceptrum fracticalcis</name>
    <dbReference type="NCBI Taxonomy" id="1712410"/>
    <lineage>
        <taxon>Bacteria</taxon>
        <taxon>Bacillati</taxon>
        <taxon>Bacillota</taxon>
        <taxon>Clostridia</taxon>
        <taxon>Eubacteriales</taxon>
        <taxon>Peptococcaceae</taxon>
        <taxon>Thermanaerosceptrum</taxon>
    </lineage>
</organism>
<evidence type="ECO:0000256" key="2">
    <source>
        <dbReference type="ARBA" id="ARBA00022475"/>
    </source>
</evidence>
<feature type="transmembrane region" description="Helical" evidence="8">
    <location>
        <begin position="12"/>
        <end position="30"/>
    </location>
</feature>
<feature type="transmembrane region" description="Helical" evidence="8">
    <location>
        <begin position="348"/>
        <end position="364"/>
    </location>
</feature>
<accession>A0A7G6E5J3</accession>
<feature type="transmembrane region" description="Helical" evidence="8">
    <location>
        <begin position="215"/>
        <end position="235"/>
    </location>
</feature>
<evidence type="ECO:0000313" key="11">
    <source>
        <dbReference type="Proteomes" id="UP000515847"/>
    </source>
</evidence>
<dbReference type="GO" id="GO:0009103">
    <property type="term" value="P:lipopolysaccharide biosynthetic process"/>
    <property type="evidence" value="ECO:0007669"/>
    <property type="project" value="UniProtKB-ARBA"/>
</dbReference>
<evidence type="ECO:0000256" key="7">
    <source>
        <dbReference type="ARBA" id="ARBA00023136"/>
    </source>
</evidence>
<evidence type="ECO:0000259" key="9">
    <source>
        <dbReference type="Pfam" id="PF13231"/>
    </source>
</evidence>
<evidence type="ECO:0000256" key="6">
    <source>
        <dbReference type="ARBA" id="ARBA00022989"/>
    </source>
</evidence>
<name>A0A7G6E5J3_THEFR</name>
<comment type="subcellular location">
    <subcellularLocation>
        <location evidence="1">Cell membrane</location>
        <topology evidence="1">Multi-pass membrane protein</topology>
    </subcellularLocation>
</comment>
<proteinExistence type="predicted"/>
<feature type="domain" description="Glycosyltransferase RgtA/B/C/D-like" evidence="9">
    <location>
        <begin position="81"/>
        <end position="225"/>
    </location>
</feature>
<dbReference type="AlphaFoldDB" id="A0A7G6E5J3"/>
<evidence type="ECO:0000256" key="5">
    <source>
        <dbReference type="ARBA" id="ARBA00022692"/>
    </source>
</evidence>
<dbReference type="KEGG" id="tfr:BR63_14240"/>
<gene>
    <name evidence="10" type="ORF">BR63_14240</name>
</gene>
<dbReference type="OrthoDB" id="9809099at2"/>
<evidence type="ECO:0000256" key="8">
    <source>
        <dbReference type="SAM" id="Phobius"/>
    </source>
</evidence>